<evidence type="ECO:0000256" key="2">
    <source>
        <dbReference type="ARBA" id="ARBA00007193"/>
    </source>
</evidence>
<gene>
    <name evidence="15" type="primary">LOC115621049</name>
</gene>
<evidence type="ECO:0000256" key="3">
    <source>
        <dbReference type="ARBA" id="ARBA00022448"/>
    </source>
</evidence>
<dbReference type="PRINTS" id="PR01078">
    <property type="entry name" value="AMINACHANNEL"/>
</dbReference>
<dbReference type="GO" id="GO:0005886">
    <property type="term" value="C:plasma membrane"/>
    <property type="evidence" value="ECO:0007669"/>
    <property type="project" value="TreeGrafter"/>
</dbReference>
<proteinExistence type="inferred from homology"/>
<evidence type="ECO:0000256" key="11">
    <source>
        <dbReference type="ARBA" id="ARBA00023303"/>
    </source>
</evidence>
<keyword evidence="6 13" id="KW-1133">Transmembrane helix</keyword>
<dbReference type="InterPro" id="IPR001873">
    <property type="entry name" value="ENaC"/>
</dbReference>
<keyword evidence="3 12" id="KW-0813">Transport</keyword>
<keyword evidence="8 12" id="KW-0406">Ion transport</keyword>
<keyword evidence="5 12" id="KW-0812">Transmembrane</keyword>
<evidence type="ECO:0000313" key="15">
    <source>
        <dbReference type="RefSeq" id="XP_030370431.1"/>
    </source>
</evidence>
<evidence type="ECO:0000256" key="5">
    <source>
        <dbReference type="ARBA" id="ARBA00022692"/>
    </source>
</evidence>
<dbReference type="OrthoDB" id="5874059at2759"/>
<accession>A0A6J2T0L0</accession>
<evidence type="ECO:0000256" key="7">
    <source>
        <dbReference type="ARBA" id="ARBA00023053"/>
    </source>
</evidence>
<feature type="transmembrane region" description="Helical" evidence="13">
    <location>
        <begin position="50"/>
        <end position="71"/>
    </location>
</feature>
<keyword evidence="7" id="KW-0915">Sodium</keyword>
<dbReference type="RefSeq" id="XP_030370431.1">
    <property type="nucleotide sequence ID" value="XM_030514571.1"/>
</dbReference>
<dbReference type="Proteomes" id="UP000504634">
    <property type="component" value="Unplaced"/>
</dbReference>
<evidence type="ECO:0000313" key="14">
    <source>
        <dbReference type="Proteomes" id="UP000504634"/>
    </source>
</evidence>
<dbReference type="Gene3D" id="2.60.470.10">
    <property type="entry name" value="Acid-sensing ion channels like domains"/>
    <property type="match status" value="1"/>
</dbReference>
<evidence type="ECO:0000256" key="12">
    <source>
        <dbReference type="RuleBase" id="RU000679"/>
    </source>
</evidence>
<evidence type="ECO:0000256" key="4">
    <source>
        <dbReference type="ARBA" id="ARBA00022461"/>
    </source>
</evidence>
<dbReference type="GeneID" id="115621049"/>
<keyword evidence="9 13" id="KW-0472">Membrane</keyword>
<evidence type="ECO:0000256" key="13">
    <source>
        <dbReference type="SAM" id="Phobius"/>
    </source>
</evidence>
<dbReference type="Gene3D" id="1.10.287.770">
    <property type="entry name" value="YojJ-like"/>
    <property type="match status" value="1"/>
</dbReference>
<evidence type="ECO:0000256" key="1">
    <source>
        <dbReference type="ARBA" id="ARBA00004141"/>
    </source>
</evidence>
<reference evidence="15" key="1">
    <citation type="submission" date="2025-08" db="UniProtKB">
        <authorList>
            <consortium name="RefSeq"/>
        </authorList>
    </citation>
    <scope>IDENTIFICATION</scope>
    <source>
        <strain evidence="15">11010-0011.00</strain>
        <tissue evidence="15">Whole body</tissue>
    </source>
</reference>
<keyword evidence="14" id="KW-1185">Reference proteome</keyword>
<dbReference type="PANTHER" id="PTHR11690:SF299">
    <property type="entry name" value="PICKPOCKET 20, ISOFORM A"/>
    <property type="match status" value="1"/>
</dbReference>
<comment type="similarity">
    <text evidence="2 12">Belongs to the amiloride-sensitive sodium channel (TC 1.A.6) family.</text>
</comment>
<evidence type="ECO:0000256" key="10">
    <source>
        <dbReference type="ARBA" id="ARBA00023201"/>
    </source>
</evidence>
<dbReference type="GO" id="GO:0015280">
    <property type="term" value="F:ligand-gated sodium channel activity"/>
    <property type="evidence" value="ECO:0007669"/>
    <property type="project" value="TreeGrafter"/>
</dbReference>
<organism evidence="14 15">
    <name type="scientific">Drosophila lebanonensis</name>
    <name type="common">Fruit fly</name>
    <name type="synonym">Scaptodrosophila lebanonensis</name>
    <dbReference type="NCBI Taxonomy" id="7225"/>
    <lineage>
        <taxon>Eukaryota</taxon>
        <taxon>Metazoa</taxon>
        <taxon>Ecdysozoa</taxon>
        <taxon>Arthropoda</taxon>
        <taxon>Hexapoda</taxon>
        <taxon>Insecta</taxon>
        <taxon>Pterygota</taxon>
        <taxon>Neoptera</taxon>
        <taxon>Endopterygota</taxon>
        <taxon>Diptera</taxon>
        <taxon>Brachycera</taxon>
        <taxon>Muscomorpha</taxon>
        <taxon>Ephydroidea</taxon>
        <taxon>Drosophilidae</taxon>
        <taxon>Scaptodrosophila</taxon>
    </lineage>
</organism>
<comment type="subcellular location">
    <subcellularLocation>
        <location evidence="1">Membrane</location>
        <topology evidence="1">Multi-pass membrane protein</topology>
    </subcellularLocation>
</comment>
<sequence length="517" mass="59662">MVMVRAFRNIPGGGKGFLELVRTYFRLYCEKSTIHCVRYLYDPHLHNIERLIWCVLLIVSLTLCCIFYLLLSERFYAQKLETVVEDPQYPVFYVKFPAVGVCADNRINWSKLEAAKAQFLPQNASTKVEDIFTLLVSRMETLRFGDFQYSETEMEDLNLEVLDFINITSLALFLTLRCEDIIVPKTCEWRRAPFNCCDFFILEKTEYGFCLVFNSELSPTSRDIKAREGGSFYPRHNSKAGQGTGLNFNIMLRDSFKRPNSTAKDNVYIMIKKSDQMSNVVYSMTPNTETYITVRPEITNTDETTRNMPPERRNCLFSDEHTDFGTSDVTKRFSKEFLLTNCLNHCHESYLVKLCNCSLPIFFVSNSKVPDCTASSLRCLSRNHDILSYDKRQEEDVYFSATKPGMTCYCLVSCNLIEYYTALTTLPLHIEQVKKETSEKLIKIDVHYQIDTIVKYRTSLEFSSIDLIANLGGIFGLCLGASMVSAVELFYYLTLGFALHLYDNAYYGVLWDEVKLK</sequence>
<dbReference type="AlphaFoldDB" id="A0A6J2T0L0"/>
<dbReference type="PANTHER" id="PTHR11690">
    <property type="entry name" value="AMILORIDE-SENSITIVE SODIUM CHANNEL-RELATED"/>
    <property type="match status" value="1"/>
</dbReference>
<feature type="non-terminal residue" evidence="15">
    <location>
        <position position="517"/>
    </location>
</feature>
<dbReference type="FunFam" id="2.60.470.10:FF:000015">
    <property type="entry name" value="Pickpocket 20, isoform B"/>
    <property type="match status" value="1"/>
</dbReference>
<evidence type="ECO:0000256" key="9">
    <source>
        <dbReference type="ARBA" id="ARBA00023136"/>
    </source>
</evidence>
<keyword evidence="4 12" id="KW-0894">Sodium channel</keyword>
<keyword evidence="10 12" id="KW-0739">Sodium transport</keyword>
<evidence type="ECO:0000256" key="8">
    <source>
        <dbReference type="ARBA" id="ARBA00023065"/>
    </source>
</evidence>
<name>A0A6J2T0L0_DROLE</name>
<dbReference type="Pfam" id="PF00858">
    <property type="entry name" value="ASC"/>
    <property type="match status" value="1"/>
</dbReference>
<keyword evidence="11 12" id="KW-0407">Ion channel</keyword>
<protein>
    <submittedName>
        <fullName evidence="15">Pickpocket protein 19-like</fullName>
    </submittedName>
</protein>
<evidence type="ECO:0000256" key="6">
    <source>
        <dbReference type="ARBA" id="ARBA00022989"/>
    </source>
</evidence>